<dbReference type="InterPro" id="IPR036388">
    <property type="entry name" value="WH-like_DNA-bd_sf"/>
</dbReference>
<accession>A0ABY4CSV1</accession>
<dbReference type="RefSeq" id="WP_243795599.1">
    <property type="nucleotide sequence ID" value="NZ_CP094669.1"/>
</dbReference>
<feature type="domain" description="HTH hxlR-type" evidence="4">
    <location>
        <begin position="19"/>
        <end position="117"/>
    </location>
</feature>
<evidence type="ECO:0000259" key="4">
    <source>
        <dbReference type="PROSITE" id="PS51118"/>
    </source>
</evidence>
<dbReference type="PANTHER" id="PTHR33204:SF29">
    <property type="entry name" value="TRANSCRIPTIONAL REGULATOR"/>
    <property type="match status" value="1"/>
</dbReference>
<protein>
    <submittedName>
        <fullName evidence="5">Helix-turn-helix transcriptional regulator</fullName>
    </submittedName>
</protein>
<evidence type="ECO:0000256" key="3">
    <source>
        <dbReference type="ARBA" id="ARBA00023163"/>
    </source>
</evidence>
<dbReference type="PANTHER" id="PTHR33204">
    <property type="entry name" value="TRANSCRIPTIONAL REGULATOR, MARR FAMILY"/>
    <property type="match status" value="1"/>
</dbReference>
<reference evidence="5 6" key="1">
    <citation type="submission" date="2022-03" db="EMBL/GenBank/DDBJ databases">
        <title>Hymenobactersp. isolated from the air.</title>
        <authorList>
            <person name="Won M."/>
            <person name="Kwon S.-W."/>
        </authorList>
    </citation>
    <scope>NUCLEOTIDE SEQUENCE [LARGE SCALE GENOMIC DNA]</scope>
    <source>
        <strain evidence="5 6">KACC 21982</strain>
    </source>
</reference>
<dbReference type="SUPFAM" id="SSF46785">
    <property type="entry name" value="Winged helix' DNA-binding domain"/>
    <property type="match status" value="1"/>
</dbReference>
<dbReference type="PROSITE" id="PS51118">
    <property type="entry name" value="HTH_HXLR"/>
    <property type="match status" value="1"/>
</dbReference>
<evidence type="ECO:0000313" key="6">
    <source>
        <dbReference type="Proteomes" id="UP000831113"/>
    </source>
</evidence>
<keyword evidence="3" id="KW-0804">Transcription</keyword>
<dbReference type="Pfam" id="PF01638">
    <property type="entry name" value="HxlR"/>
    <property type="match status" value="1"/>
</dbReference>
<gene>
    <name evidence="5" type="ORF">MTX78_14525</name>
</gene>
<dbReference type="InterPro" id="IPR002577">
    <property type="entry name" value="HTH_HxlR"/>
</dbReference>
<keyword evidence="6" id="KW-1185">Reference proteome</keyword>
<organism evidence="5 6">
    <name type="scientific">Hymenobacter tibetensis</name>
    <dbReference type="NCBI Taxonomy" id="497967"/>
    <lineage>
        <taxon>Bacteria</taxon>
        <taxon>Pseudomonadati</taxon>
        <taxon>Bacteroidota</taxon>
        <taxon>Cytophagia</taxon>
        <taxon>Cytophagales</taxon>
        <taxon>Hymenobacteraceae</taxon>
        <taxon>Hymenobacter</taxon>
    </lineage>
</organism>
<proteinExistence type="predicted"/>
<dbReference type="EMBL" id="CP094669">
    <property type="protein sequence ID" value="UOG73338.1"/>
    <property type="molecule type" value="Genomic_DNA"/>
</dbReference>
<keyword evidence="2" id="KW-0238">DNA-binding</keyword>
<evidence type="ECO:0000256" key="2">
    <source>
        <dbReference type="ARBA" id="ARBA00023125"/>
    </source>
</evidence>
<evidence type="ECO:0000256" key="1">
    <source>
        <dbReference type="ARBA" id="ARBA00023015"/>
    </source>
</evidence>
<evidence type="ECO:0000313" key="5">
    <source>
        <dbReference type="EMBL" id="UOG73338.1"/>
    </source>
</evidence>
<sequence length="122" mass="13846">MRKQTSTNTLNRQRTIDMCGMAYALTVVGGRWKPSILARLLHEKLRYSALRDQLTGISERMLVLQLRELEQDGIVRRIVHAEVPPRVEYELTERGQSLGPVLRSLADWGRANRPAPEPVAAT</sequence>
<dbReference type="Gene3D" id="1.10.10.10">
    <property type="entry name" value="Winged helix-like DNA-binding domain superfamily/Winged helix DNA-binding domain"/>
    <property type="match status" value="1"/>
</dbReference>
<dbReference type="InterPro" id="IPR036390">
    <property type="entry name" value="WH_DNA-bd_sf"/>
</dbReference>
<keyword evidence="1" id="KW-0805">Transcription regulation</keyword>
<name>A0ABY4CSV1_9BACT</name>
<dbReference type="Proteomes" id="UP000831113">
    <property type="component" value="Chromosome"/>
</dbReference>